<comment type="caution">
    <text evidence="2">The sequence shown here is derived from an EMBL/GenBank/DDBJ whole genome shotgun (WGS) entry which is preliminary data.</text>
</comment>
<protein>
    <recommendedName>
        <fullName evidence="4">GRAM domain-containing protein</fullName>
    </recommendedName>
</protein>
<evidence type="ECO:0000256" key="1">
    <source>
        <dbReference type="SAM" id="MobiDB-lite"/>
    </source>
</evidence>
<feature type="region of interest" description="Disordered" evidence="1">
    <location>
        <begin position="1"/>
        <end position="29"/>
    </location>
</feature>
<name>A0ABV5S555_9ACTN</name>
<dbReference type="EMBL" id="JBHMBW010000025">
    <property type="protein sequence ID" value="MFB9626797.1"/>
    <property type="molecule type" value="Genomic_DNA"/>
</dbReference>
<evidence type="ECO:0008006" key="4">
    <source>
        <dbReference type="Google" id="ProtNLM"/>
    </source>
</evidence>
<organism evidence="2 3">
    <name type="scientific">Nonomuraea helvata</name>
    <dbReference type="NCBI Taxonomy" id="37484"/>
    <lineage>
        <taxon>Bacteria</taxon>
        <taxon>Bacillati</taxon>
        <taxon>Actinomycetota</taxon>
        <taxon>Actinomycetes</taxon>
        <taxon>Streptosporangiales</taxon>
        <taxon>Streptosporangiaceae</taxon>
        <taxon>Nonomuraea</taxon>
    </lineage>
</organism>
<evidence type="ECO:0000313" key="3">
    <source>
        <dbReference type="Proteomes" id="UP001589532"/>
    </source>
</evidence>
<gene>
    <name evidence="2" type="ORF">ACFFSA_27240</name>
</gene>
<sequence length="134" mass="14678">MDERKAPLAHGTYAGSTADEPAGRGRGDRIAAGADQGVLFPRRGQVVLRADRLVISGWDGTTDLILRPGEVTSVRNEYTDLYGRFVGGLLNSCKPLVLGTAAHGEVYLMVNHRRFLETTDNRAWARLLKDWIAA</sequence>
<dbReference type="Proteomes" id="UP001589532">
    <property type="component" value="Unassembled WGS sequence"/>
</dbReference>
<dbReference type="RefSeq" id="WP_345003198.1">
    <property type="nucleotide sequence ID" value="NZ_BAAAXV010000012.1"/>
</dbReference>
<accession>A0ABV5S555</accession>
<keyword evidence="3" id="KW-1185">Reference proteome</keyword>
<reference evidence="2 3" key="1">
    <citation type="submission" date="2024-09" db="EMBL/GenBank/DDBJ databases">
        <authorList>
            <person name="Sun Q."/>
            <person name="Mori K."/>
        </authorList>
    </citation>
    <scope>NUCLEOTIDE SEQUENCE [LARGE SCALE GENOMIC DNA]</scope>
    <source>
        <strain evidence="2 3">JCM 3143</strain>
    </source>
</reference>
<proteinExistence type="predicted"/>
<evidence type="ECO:0000313" key="2">
    <source>
        <dbReference type="EMBL" id="MFB9626797.1"/>
    </source>
</evidence>